<reference evidence="1" key="1">
    <citation type="submission" date="2021-02" db="EMBL/GenBank/DDBJ databases">
        <authorList>
            <person name="Nowell W R."/>
        </authorList>
    </citation>
    <scope>NUCLEOTIDE SEQUENCE</scope>
</reference>
<organism evidence="1 2">
    <name type="scientific">Rotaria sordida</name>
    <dbReference type="NCBI Taxonomy" id="392033"/>
    <lineage>
        <taxon>Eukaryota</taxon>
        <taxon>Metazoa</taxon>
        <taxon>Spiralia</taxon>
        <taxon>Gnathifera</taxon>
        <taxon>Rotifera</taxon>
        <taxon>Eurotatoria</taxon>
        <taxon>Bdelloidea</taxon>
        <taxon>Philodinida</taxon>
        <taxon>Philodinidae</taxon>
        <taxon>Rotaria</taxon>
    </lineage>
</organism>
<name>A0A815WWN8_9BILA</name>
<comment type="caution">
    <text evidence="1">The sequence shown here is derived from an EMBL/GenBank/DDBJ whole genome shotgun (WGS) entry which is preliminary data.</text>
</comment>
<dbReference type="Proteomes" id="UP000663889">
    <property type="component" value="Unassembled WGS sequence"/>
</dbReference>
<gene>
    <name evidence="1" type="ORF">SEV965_LOCUS38711</name>
</gene>
<accession>A0A815WWN8</accession>
<sequence>MGLNCRMTHMITQYRHHVSFYKASILTSDYLCRNILPQIGSHVRSLVIDRNYSCLQDELFIEHFGKTMSMIFPKLERISLTYYEHDRLLTFLNALHDLNHLIEIRLYDLFDIQIWHQATLFRSLCQANNHRLTTIL</sequence>
<feature type="non-terminal residue" evidence="1">
    <location>
        <position position="136"/>
    </location>
</feature>
<dbReference type="AlphaFoldDB" id="A0A815WWN8"/>
<dbReference type="EMBL" id="CAJNOU010010252">
    <property type="protein sequence ID" value="CAF1551363.1"/>
    <property type="molecule type" value="Genomic_DNA"/>
</dbReference>
<protein>
    <submittedName>
        <fullName evidence="1">Uncharacterized protein</fullName>
    </submittedName>
</protein>
<evidence type="ECO:0000313" key="1">
    <source>
        <dbReference type="EMBL" id="CAF1551363.1"/>
    </source>
</evidence>
<proteinExistence type="predicted"/>
<evidence type="ECO:0000313" key="2">
    <source>
        <dbReference type="Proteomes" id="UP000663889"/>
    </source>
</evidence>